<dbReference type="AlphaFoldDB" id="A0A3M7SJJ6"/>
<evidence type="ECO:0000313" key="2">
    <source>
        <dbReference type="Proteomes" id="UP000276133"/>
    </source>
</evidence>
<reference evidence="1 2" key="1">
    <citation type="journal article" date="2018" name="Sci. Rep.">
        <title>Genomic signatures of local adaptation to the degree of environmental predictability in rotifers.</title>
        <authorList>
            <person name="Franch-Gras L."/>
            <person name="Hahn C."/>
            <person name="Garcia-Roger E.M."/>
            <person name="Carmona M.J."/>
            <person name="Serra M."/>
            <person name="Gomez A."/>
        </authorList>
    </citation>
    <scope>NUCLEOTIDE SEQUENCE [LARGE SCALE GENOMIC DNA]</scope>
    <source>
        <strain evidence="1">HYR1</strain>
    </source>
</reference>
<proteinExistence type="predicted"/>
<evidence type="ECO:0000313" key="1">
    <source>
        <dbReference type="EMBL" id="RNA35951.1"/>
    </source>
</evidence>
<accession>A0A3M7SJJ6</accession>
<dbReference type="EMBL" id="REGN01001268">
    <property type="protein sequence ID" value="RNA35951.1"/>
    <property type="molecule type" value="Genomic_DNA"/>
</dbReference>
<gene>
    <name evidence="1" type="ORF">BpHYR1_012821</name>
</gene>
<sequence length="72" mass="8150">MLRLGNGRLSCLDYLSNKVVGRLSLITEKSNSLIILSNIMPFSFSPTQPIFFVLALRSPPKIPEAHWVDYKD</sequence>
<protein>
    <submittedName>
        <fullName evidence="1">Uncharacterized protein</fullName>
    </submittedName>
</protein>
<name>A0A3M7SJJ6_BRAPC</name>
<dbReference type="Proteomes" id="UP000276133">
    <property type="component" value="Unassembled WGS sequence"/>
</dbReference>
<organism evidence="1 2">
    <name type="scientific">Brachionus plicatilis</name>
    <name type="common">Marine rotifer</name>
    <name type="synonym">Brachionus muelleri</name>
    <dbReference type="NCBI Taxonomy" id="10195"/>
    <lineage>
        <taxon>Eukaryota</taxon>
        <taxon>Metazoa</taxon>
        <taxon>Spiralia</taxon>
        <taxon>Gnathifera</taxon>
        <taxon>Rotifera</taxon>
        <taxon>Eurotatoria</taxon>
        <taxon>Monogononta</taxon>
        <taxon>Pseudotrocha</taxon>
        <taxon>Ploima</taxon>
        <taxon>Brachionidae</taxon>
        <taxon>Brachionus</taxon>
    </lineage>
</organism>
<keyword evidence="2" id="KW-1185">Reference proteome</keyword>
<comment type="caution">
    <text evidence="1">The sequence shown here is derived from an EMBL/GenBank/DDBJ whole genome shotgun (WGS) entry which is preliminary data.</text>
</comment>